<accession>F0BJE5</accession>
<gene>
    <name evidence="1" type="ORF">XVE_4405</name>
</gene>
<feature type="non-terminal residue" evidence="1">
    <location>
        <position position="1"/>
    </location>
</feature>
<name>F0BJE5_9XANT</name>
<evidence type="ECO:0000313" key="2">
    <source>
        <dbReference type="Proteomes" id="UP000003299"/>
    </source>
</evidence>
<dbReference type="Proteomes" id="UP000003299">
    <property type="component" value="Unassembled WGS sequence"/>
</dbReference>
<reference evidence="1 2" key="1">
    <citation type="journal article" date="2011" name="BMC Genomics">
        <title>Comparative genomics reveals diversity among xanthomonads infecting tomato and pepper.</title>
        <authorList>
            <person name="Potnis N."/>
            <person name="Krasileva K."/>
            <person name="Chow V."/>
            <person name="Almeida N.F."/>
            <person name="Patil P.B."/>
            <person name="Ryan R.P."/>
            <person name="Sharlach M."/>
            <person name="Behlau F."/>
            <person name="Dow J.M."/>
            <person name="Momol M.T."/>
            <person name="White F.F."/>
            <person name="Preston J.F."/>
            <person name="Vinatzer B.A."/>
            <person name="Koebnik R."/>
            <person name="Setubal J.C."/>
            <person name="Norman D.J."/>
            <person name="Staskawicz B.J."/>
            <person name="Jones J.B."/>
        </authorList>
    </citation>
    <scope>NUCLEOTIDE SEQUENCE [LARGE SCALE GENOMIC DNA]</scope>
    <source>
        <strain evidence="1 2">ATCC 35937</strain>
    </source>
</reference>
<protein>
    <submittedName>
        <fullName evidence="1">Uncharacterized protein</fullName>
    </submittedName>
</protein>
<evidence type="ECO:0000313" key="1">
    <source>
        <dbReference type="EMBL" id="EGD07401.1"/>
    </source>
</evidence>
<sequence length="148" mass="15163">LAVLADIGAVKREIAAVTRPHPVVDGAAELAHAGRRCIGQAYVLDLQVLEQPIGVAAGKAEKLAAIAGLRFALGDLLLAEVLQRLGALERVIAKAAMAALAAVVTSAMDSSTLMRVVGPALSSSSGVAALNPSLIRFFCSVELSWIAP</sequence>
<proteinExistence type="predicted"/>
<dbReference type="EMBL" id="AEQV01000215">
    <property type="protein sequence ID" value="EGD07401.1"/>
    <property type="molecule type" value="Genomic_DNA"/>
</dbReference>
<comment type="caution">
    <text evidence="1">The sequence shown here is derived from an EMBL/GenBank/DDBJ whole genome shotgun (WGS) entry which is preliminary data.</text>
</comment>
<organism evidence="1 2">
    <name type="scientific">Xanthomonas vesicatoria ATCC 35937</name>
    <dbReference type="NCBI Taxonomy" id="925775"/>
    <lineage>
        <taxon>Bacteria</taxon>
        <taxon>Pseudomonadati</taxon>
        <taxon>Pseudomonadota</taxon>
        <taxon>Gammaproteobacteria</taxon>
        <taxon>Lysobacterales</taxon>
        <taxon>Lysobacteraceae</taxon>
        <taxon>Xanthomonas</taxon>
    </lineage>
</organism>
<dbReference type="AlphaFoldDB" id="F0BJE5"/>